<organism evidence="2 3">
    <name type="scientific">Pseudonocardia sulfidoxydans NBRC 16205</name>
    <dbReference type="NCBI Taxonomy" id="1223511"/>
    <lineage>
        <taxon>Bacteria</taxon>
        <taxon>Bacillati</taxon>
        <taxon>Actinomycetota</taxon>
        <taxon>Actinomycetes</taxon>
        <taxon>Pseudonocardiales</taxon>
        <taxon>Pseudonocardiaceae</taxon>
        <taxon>Pseudonocardia</taxon>
    </lineage>
</organism>
<name>A0A511DLN7_9PSEU</name>
<feature type="compositionally biased region" description="Basic and acidic residues" evidence="1">
    <location>
        <begin position="145"/>
        <end position="164"/>
    </location>
</feature>
<evidence type="ECO:0000313" key="3">
    <source>
        <dbReference type="Proteomes" id="UP000321685"/>
    </source>
</evidence>
<dbReference type="AlphaFoldDB" id="A0A511DLN7"/>
<proteinExistence type="predicted"/>
<feature type="region of interest" description="Disordered" evidence="1">
    <location>
        <begin position="91"/>
        <end position="164"/>
    </location>
</feature>
<sequence>MNPTITAEVIAGRLAEVAALVESGALREARRRTGRLLSDADEGTQQLLTQCLRALECHPQVRTARLRHLWKTSGDDGRALVEACLPRSDRHGDQARAGLARPQGRTGDGGAARRAPRDLPRRWIAPQPRPSQRSMDAGTAAGRYFADRVEPETDRDDRRDDRRDDVRPLDYDLAAVPPLRGLPCVVCRTERCARDQQRHTDDGLCEDCRDRGREGISVPSSPATREAWVIARCRHIAATSATTAERVARLRADWRHLDHTDRATVARWVSTQAG</sequence>
<dbReference type="Proteomes" id="UP000321685">
    <property type="component" value="Unassembled WGS sequence"/>
</dbReference>
<reference evidence="2 3" key="1">
    <citation type="submission" date="2019-07" db="EMBL/GenBank/DDBJ databases">
        <title>Whole genome shotgun sequence of Pseudonocardia sulfidoxydans NBRC 16205.</title>
        <authorList>
            <person name="Hosoyama A."/>
            <person name="Uohara A."/>
            <person name="Ohji S."/>
            <person name="Ichikawa N."/>
        </authorList>
    </citation>
    <scope>NUCLEOTIDE SEQUENCE [LARGE SCALE GENOMIC DNA]</scope>
    <source>
        <strain evidence="2 3">NBRC 16205</strain>
    </source>
</reference>
<dbReference type="OrthoDB" id="4568218at2"/>
<dbReference type="EMBL" id="BJVJ01000062">
    <property type="protein sequence ID" value="GEL25726.1"/>
    <property type="molecule type" value="Genomic_DNA"/>
</dbReference>
<keyword evidence="3" id="KW-1185">Reference proteome</keyword>
<dbReference type="RefSeq" id="WP_147112458.1">
    <property type="nucleotide sequence ID" value="NZ_BJVJ01000062.1"/>
</dbReference>
<evidence type="ECO:0000256" key="1">
    <source>
        <dbReference type="SAM" id="MobiDB-lite"/>
    </source>
</evidence>
<comment type="caution">
    <text evidence="2">The sequence shown here is derived from an EMBL/GenBank/DDBJ whole genome shotgun (WGS) entry which is preliminary data.</text>
</comment>
<gene>
    <name evidence="2" type="ORF">PSU4_46800</name>
</gene>
<evidence type="ECO:0000313" key="2">
    <source>
        <dbReference type="EMBL" id="GEL25726.1"/>
    </source>
</evidence>
<protein>
    <submittedName>
        <fullName evidence="2">Uncharacterized protein</fullName>
    </submittedName>
</protein>
<accession>A0A511DLN7</accession>